<dbReference type="PANTHER" id="PTHR11972">
    <property type="entry name" value="NADPH OXIDASE"/>
    <property type="match status" value="1"/>
</dbReference>
<accession>A0AAU9PBW1</accession>
<evidence type="ECO:0000313" key="3">
    <source>
        <dbReference type="EMBL" id="CAH1447893.1"/>
    </source>
</evidence>
<feature type="transmembrane region" description="Helical" evidence="2">
    <location>
        <begin position="12"/>
        <end position="34"/>
    </location>
</feature>
<proteinExistence type="predicted"/>
<organism evidence="3 4">
    <name type="scientific">Lactuca virosa</name>
    <dbReference type="NCBI Taxonomy" id="75947"/>
    <lineage>
        <taxon>Eukaryota</taxon>
        <taxon>Viridiplantae</taxon>
        <taxon>Streptophyta</taxon>
        <taxon>Embryophyta</taxon>
        <taxon>Tracheophyta</taxon>
        <taxon>Spermatophyta</taxon>
        <taxon>Magnoliopsida</taxon>
        <taxon>eudicotyledons</taxon>
        <taxon>Gunneridae</taxon>
        <taxon>Pentapetalae</taxon>
        <taxon>asterids</taxon>
        <taxon>campanulids</taxon>
        <taxon>Asterales</taxon>
        <taxon>Asteraceae</taxon>
        <taxon>Cichorioideae</taxon>
        <taxon>Cichorieae</taxon>
        <taxon>Lactucinae</taxon>
        <taxon>Lactuca</taxon>
    </lineage>
</organism>
<keyword evidence="2" id="KW-1133">Transmembrane helix</keyword>
<gene>
    <name evidence="3" type="ORF">LVIROSA_LOCUS33468</name>
</gene>
<dbReference type="AlphaFoldDB" id="A0AAU9PBW1"/>
<protein>
    <submittedName>
        <fullName evidence="3">Uncharacterized protein</fullName>
    </submittedName>
</protein>
<evidence type="ECO:0000256" key="1">
    <source>
        <dbReference type="ARBA" id="ARBA00023002"/>
    </source>
</evidence>
<dbReference type="GO" id="GO:0005886">
    <property type="term" value="C:plasma membrane"/>
    <property type="evidence" value="ECO:0007669"/>
    <property type="project" value="TreeGrafter"/>
</dbReference>
<sequence>MIVKSLGIVSKIELAFFIMFIALLVWSFTTYLHVSFAKITPQSAAKKGEKVWESQLDSVALRLGLIGNICLAFLFFPVTRGSSILPLFWSHFRSECQVSHMARAYHDDPLLFSWRLLHHLLDCNQPNIRDVEMGKNRYIKCSGRVVSVIRIDHVGNNFSTD</sequence>
<dbReference type="Proteomes" id="UP001157418">
    <property type="component" value="Unassembled WGS sequence"/>
</dbReference>
<evidence type="ECO:0000313" key="4">
    <source>
        <dbReference type="Proteomes" id="UP001157418"/>
    </source>
</evidence>
<feature type="transmembrane region" description="Helical" evidence="2">
    <location>
        <begin position="59"/>
        <end position="78"/>
    </location>
</feature>
<evidence type="ECO:0000256" key="2">
    <source>
        <dbReference type="SAM" id="Phobius"/>
    </source>
</evidence>
<keyword evidence="2" id="KW-0812">Transmembrane</keyword>
<reference evidence="3 4" key="1">
    <citation type="submission" date="2022-01" db="EMBL/GenBank/DDBJ databases">
        <authorList>
            <person name="Xiong W."/>
            <person name="Schranz E."/>
        </authorList>
    </citation>
    <scope>NUCLEOTIDE SEQUENCE [LARGE SCALE GENOMIC DNA]</scope>
</reference>
<keyword evidence="4" id="KW-1185">Reference proteome</keyword>
<name>A0AAU9PBW1_9ASTR</name>
<dbReference type="EMBL" id="CAKMRJ010005634">
    <property type="protein sequence ID" value="CAH1447893.1"/>
    <property type="molecule type" value="Genomic_DNA"/>
</dbReference>
<comment type="caution">
    <text evidence="3">The sequence shown here is derived from an EMBL/GenBank/DDBJ whole genome shotgun (WGS) entry which is preliminary data.</text>
</comment>
<dbReference type="PANTHER" id="PTHR11972:SF41">
    <property type="entry name" value="FERRIC REDUCTION OXIDASE 2"/>
    <property type="match status" value="1"/>
</dbReference>
<dbReference type="GO" id="GO:0000293">
    <property type="term" value="F:ferric-chelate reductase activity"/>
    <property type="evidence" value="ECO:0007669"/>
    <property type="project" value="TreeGrafter"/>
</dbReference>
<keyword evidence="1" id="KW-0560">Oxidoreductase</keyword>
<dbReference type="InterPro" id="IPR050369">
    <property type="entry name" value="RBOH/FRE"/>
</dbReference>
<keyword evidence="2" id="KW-0472">Membrane</keyword>